<protein>
    <submittedName>
        <fullName evidence="2">IS1595 family transposase ISTaba1</fullName>
    </submittedName>
</protein>
<proteinExistence type="predicted"/>
<dbReference type="InterPro" id="IPR024445">
    <property type="entry name" value="Tnp_ISXO2-like"/>
</dbReference>
<dbReference type="InterPro" id="IPR053164">
    <property type="entry name" value="IS1016-like_transposase"/>
</dbReference>
<dbReference type="AlphaFoldDB" id="A0A2M8KTL9"/>
<dbReference type="PANTHER" id="PTHR47163">
    <property type="entry name" value="DDE_TNP_IS1595 DOMAIN-CONTAINING PROTEIN"/>
    <property type="match status" value="1"/>
</dbReference>
<gene>
    <name evidence="2" type="ORF">COU88_00485</name>
</gene>
<accession>A0A2M8KTL9</accession>
<dbReference type="NCBIfam" id="NF033547">
    <property type="entry name" value="transpos_IS1595"/>
    <property type="match status" value="1"/>
</dbReference>
<dbReference type="EMBL" id="PFED01000020">
    <property type="protein sequence ID" value="PJE63265.1"/>
    <property type="molecule type" value="Genomic_DNA"/>
</dbReference>
<sequence length="210" mass="24337">MSLGKVRLIVKCFCADITASQTSKIVGVNRKTADRYFNQFRYLIIKDQLKNREKIMLKNGIEIDESYFGARRVRGKRGRGSASKIIVLGLLKRNGNVYTQIISDASRIEIMPVIKRVVESGSDIYTDGWKSYDALAVYGYNHKKVKHTENEFVNGSSHINGVESFWSWLKRRLAKFNGVPKDRFGINLLECEWRFNHRKNIEKFLKQLIL</sequence>
<feature type="domain" description="ISXO2-like transposase" evidence="1">
    <location>
        <begin position="56"/>
        <end position="196"/>
    </location>
</feature>
<evidence type="ECO:0000313" key="2">
    <source>
        <dbReference type="EMBL" id="PJE63265.1"/>
    </source>
</evidence>
<dbReference type="Pfam" id="PF12762">
    <property type="entry name" value="DDE_Tnp_IS1595"/>
    <property type="match status" value="1"/>
</dbReference>
<organism evidence="2 3">
    <name type="scientific">Candidatus Roizmanbacteria bacterium CG10_big_fil_rev_8_21_14_0_10_39_6</name>
    <dbReference type="NCBI Taxonomy" id="1974853"/>
    <lineage>
        <taxon>Bacteria</taxon>
        <taxon>Candidatus Roizmaniibacteriota</taxon>
    </lineage>
</organism>
<evidence type="ECO:0000313" key="3">
    <source>
        <dbReference type="Proteomes" id="UP000229554"/>
    </source>
</evidence>
<reference evidence="3" key="1">
    <citation type="submission" date="2017-09" db="EMBL/GenBank/DDBJ databases">
        <title>Depth-based differentiation of microbial function through sediment-hosted aquifers and enrichment of novel symbionts in the deep terrestrial subsurface.</title>
        <authorList>
            <person name="Probst A.J."/>
            <person name="Ladd B."/>
            <person name="Jarett J.K."/>
            <person name="Geller-Mcgrath D.E."/>
            <person name="Sieber C.M.K."/>
            <person name="Emerson J.B."/>
            <person name="Anantharaman K."/>
            <person name="Thomas B.C."/>
            <person name="Malmstrom R."/>
            <person name="Stieglmeier M."/>
            <person name="Klingl A."/>
            <person name="Woyke T."/>
            <person name="Ryan C.M."/>
            <person name="Banfield J.F."/>
        </authorList>
    </citation>
    <scope>NUCLEOTIDE SEQUENCE [LARGE SCALE GENOMIC DNA]</scope>
</reference>
<dbReference type="Proteomes" id="UP000229554">
    <property type="component" value="Unassembled WGS sequence"/>
</dbReference>
<dbReference type="SMART" id="SM01126">
    <property type="entry name" value="DDE_Tnp_IS1595"/>
    <property type="match status" value="1"/>
</dbReference>
<name>A0A2M8KTL9_9BACT</name>
<dbReference type="PANTHER" id="PTHR47163:SF2">
    <property type="entry name" value="SI:DKEY-17M8.2"/>
    <property type="match status" value="1"/>
</dbReference>
<comment type="caution">
    <text evidence="2">The sequence shown here is derived from an EMBL/GenBank/DDBJ whole genome shotgun (WGS) entry which is preliminary data.</text>
</comment>
<evidence type="ECO:0000259" key="1">
    <source>
        <dbReference type="SMART" id="SM01126"/>
    </source>
</evidence>